<keyword evidence="1" id="KW-1133">Transmembrane helix</keyword>
<feature type="domain" description="HAT C-terminal dimerisation" evidence="2">
    <location>
        <begin position="87"/>
        <end position="167"/>
    </location>
</feature>
<feature type="transmembrane region" description="Helical" evidence="1">
    <location>
        <begin position="7"/>
        <end position="27"/>
    </location>
</feature>
<accession>A0A915EVE0</accession>
<keyword evidence="1" id="KW-0812">Transmembrane</keyword>
<evidence type="ECO:0000259" key="2">
    <source>
        <dbReference type="Pfam" id="PF05699"/>
    </source>
</evidence>
<evidence type="ECO:0000256" key="1">
    <source>
        <dbReference type="SAM" id="Phobius"/>
    </source>
</evidence>
<dbReference type="PANTHER" id="PTHR47611:SF3">
    <property type="entry name" value="HAT C-TERMINAL DIMERISATION DOMAIN-CONTAINING PROTEIN"/>
    <property type="match status" value="1"/>
</dbReference>
<sequence>MQQFIRLLYFEYASCLNILVLCDLFFFRISLLWKIPLNGEEDGQFLFSKHSSSQATCNVCQIFGQLSHLFVDEKGFNDEQVGSAMIDLKSYTKQKCIDPEADPLQYWKDDEKSSAILAEITQRYLSPLATSQLSQQLFSRARDIYDYRRSNLKPEKAEMLIFLNKNLPLLSFSY</sequence>
<dbReference type="Proteomes" id="UP000887574">
    <property type="component" value="Unplaced"/>
</dbReference>
<dbReference type="Pfam" id="PF05699">
    <property type="entry name" value="Dimer_Tnp_hAT"/>
    <property type="match status" value="1"/>
</dbReference>
<keyword evidence="1" id="KW-0472">Membrane</keyword>
<organism evidence="3 4">
    <name type="scientific">Ditylenchus dipsaci</name>
    <dbReference type="NCBI Taxonomy" id="166011"/>
    <lineage>
        <taxon>Eukaryota</taxon>
        <taxon>Metazoa</taxon>
        <taxon>Ecdysozoa</taxon>
        <taxon>Nematoda</taxon>
        <taxon>Chromadorea</taxon>
        <taxon>Rhabditida</taxon>
        <taxon>Tylenchina</taxon>
        <taxon>Tylenchomorpha</taxon>
        <taxon>Sphaerularioidea</taxon>
        <taxon>Anguinidae</taxon>
        <taxon>Anguininae</taxon>
        <taxon>Ditylenchus</taxon>
    </lineage>
</organism>
<name>A0A915EVE0_9BILA</name>
<dbReference type="WBParaSite" id="jg9409">
    <property type="protein sequence ID" value="jg9409"/>
    <property type="gene ID" value="jg9409"/>
</dbReference>
<protein>
    <submittedName>
        <fullName evidence="4">HAT C-terminal dimerisation domain-containing protein</fullName>
    </submittedName>
</protein>
<dbReference type="InterPro" id="IPR012337">
    <property type="entry name" value="RNaseH-like_sf"/>
</dbReference>
<dbReference type="AlphaFoldDB" id="A0A915EVE0"/>
<dbReference type="PANTHER" id="PTHR47611">
    <property type="entry name" value="HAT DIMERISATION DOMAIN, C-TERMINAL"/>
    <property type="match status" value="1"/>
</dbReference>
<keyword evidence="3" id="KW-1185">Reference proteome</keyword>
<dbReference type="SUPFAM" id="SSF53098">
    <property type="entry name" value="Ribonuclease H-like"/>
    <property type="match status" value="1"/>
</dbReference>
<evidence type="ECO:0000313" key="4">
    <source>
        <dbReference type="WBParaSite" id="jg9409"/>
    </source>
</evidence>
<proteinExistence type="predicted"/>
<evidence type="ECO:0000313" key="3">
    <source>
        <dbReference type="Proteomes" id="UP000887574"/>
    </source>
</evidence>
<dbReference type="InterPro" id="IPR008906">
    <property type="entry name" value="HATC_C_dom"/>
</dbReference>
<reference evidence="4" key="1">
    <citation type="submission" date="2022-11" db="UniProtKB">
        <authorList>
            <consortium name="WormBaseParasite"/>
        </authorList>
    </citation>
    <scope>IDENTIFICATION</scope>
</reference>
<dbReference type="GO" id="GO:0046983">
    <property type="term" value="F:protein dimerization activity"/>
    <property type="evidence" value="ECO:0007669"/>
    <property type="project" value="InterPro"/>
</dbReference>